<dbReference type="OrthoDB" id="1654884at2759"/>
<keyword evidence="7" id="KW-1185">Reference proteome</keyword>
<dbReference type="SUPFAM" id="SSF53137">
    <property type="entry name" value="Translational machinery components"/>
    <property type="match status" value="1"/>
</dbReference>
<evidence type="ECO:0000256" key="3">
    <source>
        <dbReference type="ARBA" id="ARBA00023274"/>
    </source>
</evidence>
<dbReference type="STRING" id="55544.A0A4D9DBT1"/>
<comment type="similarity">
    <text evidence="1 4">Belongs to the universal ribosomal protein uS11 family.</text>
</comment>
<evidence type="ECO:0000256" key="1">
    <source>
        <dbReference type="ARBA" id="ARBA00006194"/>
    </source>
</evidence>
<evidence type="ECO:0000256" key="2">
    <source>
        <dbReference type="ARBA" id="ARBA00022980"/>
    </source>
</evidence>
<dbReference type="PANTHER" id="PTHR11759">
    <property type="entry name" value="40S RIBOSOMAL PROTEIN S14/30S RIBOSOMAL PROTEIN S11"/>
    <property type="match status" value="1"/>
</dbReference>
<dbReference type="Proteomes" id="UP000297703">
    <property type="component" value="Unassembled WGS sequence"/>
</dbReference>
<keyword evidence="2 4" id="KW-0689">Ribosomal protein</keyword>
<evidence type="ECO:0000313" key="6">
    <source>
        <dbReference type="EMBL" id="TFJ94954.1"/>
    </source>
</evidence>
<evidence type="ECO:0000313" key="7">
    <source>
        <dbReference type="Proteomes" id="UP000297703"/>
    </source>
</evidence>
<reference evidence="6 7" key="2">
    <citation type="submission" date="2019-04" db="EMBL/GenBank/DDBJ databases">
        <title>The genome sequence of big-headed turtle.</title>
        <authorList>
            <person name="Gong S."/>
        </authorList>
    </citation>
    <scope>NUCLEOTIDE SEQUENCE [LARGE SCALE GENOMIC DNA]</scope>
    <source>
        <strain evidence="6">DO16091913</strain>
        <tissue evidence="6">Muscle</tissue>
    </source>
</reference>
<name>A0A4D9DBT1_9SAUR</name>
<dbReference type="GO" id="GO:0003735">
    <property type="term" value="F:structural constituent of ribosome"/>
    <property type="evidence" value="ECO:0007669"/>
    <property type="project" value="InterPro"/>
</dbReference>
<dbReference type="GO" id="GO:0006412">
    <property type="term" value="P:translation"/>
    <property type="evidence" value="ECO:0007669"/>
    <property type="project" value="InterPro"/>
</dbReference>
<dbReference type="GO" id="GO:0015935">
    <property type="term" value="C:small ribosomal subunit"/>
    <property type="evidence" value="ECO:0007669"/>
    <property type="project" value="UniProtKB-ARBA"/>
</dbReference>
<reference evidence="6 7" key="1">
    <citation type="submission" date="2019-04" db="EMBL/GenBank/DDBJ databases">
        <title>Draft genome of the big-headed turtle Platysternon megacephalum.</title>
        <authorList>
            <person name="Gong S."/>
        </authorList>
    </citation>
    <scope>NUCLEOTIDE SEQUENCE [LARGE SCALE GENOMIC DNA]</scope>
    <source>
        <strain evidence="6">DO16091913</strain>
        <tissue evidence="6">Muscle</tissue>
    </source>
</reference>
<dbReference type="InterPro" id="IPR036967">
    <property type="entry name" value="Ribosomal_uS11_sf"/>
</dbReference>
<protein>
    <submittedName>
        <fullName evidence="6">Protein GrpE</fullName>
    </submittedName>
</protein>
<dbReference type="InterPro" id="IPR018102">
    <property type="entry name" value="Ribosomal_uS11_CS"/>
</dbReference>
<evidence type="ECO:0000256" key="5">
    <source>
        <dbReference type="SAM" id="MobiDB-lite"/>
    </source>
</evidence>
<proteinExistence type="inferred from homology"/>
<comment type="caution">
    <text evidence="6">The sequence shown here is derived from an EMBL/GenBank/DDBJ whole genome shotgun (WGS) entry which is preliminary data.</text>
</comment>
<dbReference type="Gene3D" id="3.30.420.80">
    <property type="entry name" value="Ribosomal protein S11"/>
    <property type="match status" value="1"/>
</dbReference>
<dbReference type="Pfam" id="PF00411">
    <property type="entry name" value="Ribosomal_S11"/>
    <property type="match status" value="1"/>
</dbReference>
<organism evidence="6 7">
    <name type="scientific">Platysternon megacephalum</name>
    <name type="common">big-headed turtle</name>
    <dbReference type="NCBI Taxonomy" id="55544"/>
    <lineage>
        <taxon>Eukaryota</taxon>
        <taxon>Metazoa</taxon>
        <taxon>Chordata</taxon>
        <taxon>Craniata</taxon>
        <taxon>Vertebrata</taxon>
        <taxon>Euteleostomi</taxon>
        <taxon>Archelosauria</taxon>
        <taxon>Testudinata</taxon>
        <taxon>Testudines</taxon>
        <taxon>Cryptodira</taxon>
        <taxon>Durocryptodira</taxon>
        <taxon>Testudinoidea</taxon>
        <taxon>Platysternidae</taxon>
        <taxon>Platysternon</taxon>
    </lineage>
</organism>
<sequence length="65" mass="6908">MAAEAAARRAMDHGMRKVDVFVKGPGSGRETAIRSLTATGLEVGAISDVTPTPHNGVRPPKRRRV</sequence>
<dbReference type="AlphaFoldDB" id="A0A4D9DBT1"/>
<dbReference type="InterPro" id="IPR001971">
    <property type="entry name" value="Ribosomal_uS11"/>
</dbReference>
<evidence type="ECO:0000256" key="4">
    <source>
        <dbReference type="RuleBase" id="RU003629"/>
    </source>
</evidence>
<feature type="region of interest" description="Disordered" evidence="5">
    <location>
        <begin position="46"/>
        <end position="65"/>
    </location>
</feature>
<gene>
    <name evidence="6" type="ORF">DR999_PMT23725</name>
</gene>
<dbReference type="EMBL" id="QXTE01019668">
    <property type="protein sequence ID" value="TFJ94954.1"/>
    <property type="molecule type" value="Genomic_DNA"/>
</dbReference>
<accession>A0A4D9DBT1</accession>
<keyword evidence="3 4" id="KW-0687">Ribonucleoprotein</keyword>
<dbReference type="PROSITE" id="PS00054">
    <property type="entry name" value="RIBOSOMAL_S11"/>
    <property type="match status" value="1"/>
</dbReference>